<comment type="caution">
    <text evidence="2">The sequence shown here is derived from an EMBL/GenBank/DDBJ whole genome shotgun (WGS) entry which is preliminary data.</text>
</comment>
<feature type="transmembrane region" description="Helical" evidence="1">
    <location>
        <begin position="79"/>
        <end position="105"/>
    </location>
</feature>
<feature type="transmembrane region" description="Helical" evidence="1">
    <location>
        <begin position="45"/>
        <end position="67"/>
    </location>
</feature>
<proteinExistence type="predicted"/>
<sequence length="204" mass="21918">MSKAMIYNNRPTQWDAKLFLIAGVFMLVNTACLWIRAYSDYQLSILWAAVPAITALSASIFALLKLYKRVAPQAPKLALSGAGFALIAGAALVLAAVWIFITSVFGSGISDSPQLGLSLLTGVFMVAMVIAFLCYGIACLLVKNMSRLGYLLFTPVASWTVMLLVGLLKGFEVGLSLDFYTNAIIGNAFLAIGILLKAPLRSRI</sequence>
<feature type="transmembrane region" description="Helical" evidence="1">
    <location>
        <begin position="18"/>
        <end position="39"/>
    </location>
</feature>
<evidence type="ECO:0000313" key="2">
    <source>
        <dbReference type="EMBL" id="CAH9067949.1"/>
    </source>
</evidence>
<feature type="transmembrane region" description="Helical" evidence="1">
    <location>
        <begin position="117"/>
        <end position="141"/>
    </location>
</feature>
<feature type="transmembrane region" description="Helical" evidence="1">
    <location>
        <begin position="148"/>
        <end position="167"/>
    </location>
</feature>
<dbReference type="Proteomes" id="UP001152485">
    <property type="component" value="Unassembled WGS sequence"/>
</dbReference>
<evidence type="ECO:0000313" key="3">
    <source>
        <dbReference type="Proteomes" id="UP001152485"/>
    </source>
</evidence>
<keyword evidence="1" id="KW-0472">Membrane</keyword>
<dbReference type="RefSeq" id="WP_261595268.1">
    <property type="nucleotide sequence ID" value="NZ_CAMAPD010000029.1"/>
</dbReference>
<feature type="transmembrane region" description="Helical" evidence="1">
    <location>
        <begin position="179"/>
        <end position="200"/>
    </location>
</feature>
<evidence type="ECO:0000256" key="1">
    <source>
        <dbReference type="SAM" id="Phobius"/>
    </source>
</evidence>
<reference evidence="2 3" key="1">
    <citation type="submission" date="2022-07" db="EMBL/GenBank/DDBJ databases">
        <authorList>
            <person name="Criscuolo A."/>
        </authorList>
    </citation>
    <scope>NUCLEOTIDE SEQUENCE [LARGE SCALE GENOMIC DNA]</scope>
    <source>
        <strain evidence="3">CIP 111951</strain>
    </source>
</reference>
<accession>A0ABN8URF6</accession>
<dbReference type="EMBL" id="CAMAPD010000029">
    <property type="protein sequence ID" value="CAH9067949.1"/>
    <property type="molecule type" value="Genomic_DNA"/>
</dbReference>
<name>A0ABN8URF6_9GAMM</name>
<organism evidence="2 3">
    <name type="scientific">Pseudoalteromonas holothuriae</name>
    <dbReference type="NCBI Taxonomy" id="2963714"/>
    <lineage>
        <taxon>Bacteria</taxon>
        <taxon>Pseudomonadati</taxon>
        <taxon>Pseudomonadota</taxon>
        <taxon>Gammaproteobacteria</taxon>
        <taxon>Alteromonadales</taxon>
        <taxon>Pseudoalteromonadaceae</taxon>
        <taxon>Pseudoalteromonas</taxon>
    </lineage>
</organism>
<protein>
    <submittedName>
        <fullName evidence="2">Uncharacterized protein</fullName>
    </submittedName>
</protein>
<keyword evidence="1" id="KW-1133">Transmembrane helix</keyword>
<keyword evidence="1" id="KW-0812">Transmembrane</keyword>
<gene>
    <name evidence="2" type="ORF">PSECIP111951_03949</name>
</gene>